<name>A0ABN9D5M4_9NEOB</name>
<proteinExistence type="predicted"/>
<keyword evidence="2" id="KW-1185">Reference proteome</keyword>
<gene>
    <name evidence="1" type="ORF">SPARVUS_LOCUS6595146</name>
</gene>
<reference evidence="1" key="1">
    <citation type="submission" date="2023-05" db="EMBL/GenBank/DDBJ databases">
        <authorList>
            <person name="Stuckert A."/>
        </authorList>
    </citation>
    <scope>NUCLEOTIDE SEQUENCE</scope>
</reference>
<evidence type="ECO:0000313" key="2">
    <source>
        <dbReference type="Proteomes" id="UP001162483"/>
    </source>
</evidence>
<sequence>MSCQSAPASHHKVQIKVQWDVTQIRNYCVFLLPCNILHELPNLSFSLSLPFV</sequence>
<dbReference type="EMBL" id="CATNWA010014123">
    <property type="protein sequence ID" value="CAI9567777.1"/>
    <property type="molecule type" value="Genomic_DNA"/>
</dbReference>
<comment type="caution">
    <text evidence="1">The sequence shown here is derived from an EMBL/GenBank/DDBJ whole genome shotgun (WGS) entry which is preliminary data.</text>
</comment>
<protein>
    <submittedName>
        <fullName evidence="1">Uncharacterized protein</fullName>
    </submittedName>
</protein>
<organism evidence="1 2">
    <name type="scientific">Staurois parvus</name>
    <dbReference type="NCBI Taxonomy" id="386267"/>
    <lineage>
        <taxon>Eukaryota</taxon>
        <taxon>Metazoa</taxon>
        <taxon>Chordata</taxon>
        <taxon>Craniata</taxon>
        <taxon>Vertebrata</taxon>
        <taxon>Euteleostomi</taxon>
        <taxon>Amphibia</taxon>
        <taxon>Batrachia</taxon>
        <taxon>Anura</taxon>
        <taxon>Neobatrachia</taxon>
        <taxon>Ranoidea</taxon>
        <taxon>Ranidae</taxon>
        <taxon>Staurois</taxon>
    </lineage>
</organism>
<dbReference type="Proteomes" id="UP001162483">
    <property type="component" value="Unassembled WGS sequence"/>
</dbReference>
<evidence type="ECO:0000313" key="1">
    <source>
        <dbReference type="EMBL" id="CAI9567777.1"/>
    </source>
</evidence>
<feature type="non-terminal residue" evidence="1">
    <location>
        <position position="52"/>
    </location>
</feature>
<accession>A0ABN9D5M4</accession>